<dbReference type="Gene3D" id="3.30.710.10">
    <property type="entry name" value="Potassium Channel Kv1.1, Chain A"/>
    <property type="match status" value="1"/>
</dbReference>
<keyword evidence="4" id="KW-1185">Reference proteome</keyword>
<sequence length="91" mass="10594">MDGSQDIINLNVSGKRFTVQRGNLLAVPTSKLAEWFRTDPNDNQLDKDKRGNYYLDRDAKTFRHILSYLRMKRENNSLLLSLPSKPEQLAR</sequence>
<organism evidence="3 5">
    <name type="scientific">Dracunculus medinensis</name>
    <name type="common">Guinea worm</name>
    <dbReference type="NCBI Taxonomy" id="318479"/>
    <lineage>
        <taxon>Eukaryota</taxon>
        <taxon>Metazoa</taxon>
        <taxon>Ecdysozoa</taxon>
        <taxon>Nematoda</taxon>
        <taxon>Chromadorea</taxon>
        <taxon>Rhabditida</taxon>
        <taxon>Spirurina</taxon>
        <taxon>Dracunculoidea</taxon>
        <taxon>Dracunculidae</taxon>
        <taxon>Dracunculus</taxon>
    </lineage>
</organism>
<evidence type="ECO:0000313" key="2">
    <source>
        <dbReference type="EMBL" id="VDN53034.1"/>
    </source>
</evidence>
<name>A0A0N4UN22_DRAME</name>
<dbReference type="PANTHER" id="PTHR14499">
    <property type="entry name" value="POTASSIUM CHANNEL TETRAMERIZATION DOMAIN-CONTAINING"/>
    <property type="match status" value="1"/>
</dbReference>
<dbReference type="PANTHER" id="PTHR14499:SF135">
    <property type="entry name" value="BTB DOMAIN-CONTAINING PROTEIN-RELATED"/>
    <property type="match status" value="1"/>
</dbReference>
<dbReference type="WBParaSite" id="DME_0000928501-mRNA-1">
    <property type="protein sequence ID" value="DME_0000928501-mRNA-1"/>
    <property type="gene ID" value="DME_0000928501"/>
</dbReference>
<dbReference type="InterPro" id="IPR003131">
    <property type="entry name" value="T1-type_BTB"/>
</dbReference>
<dbReference type="STRING" id="318479.A0A0N4UN22"/>
<evidence type="ECO:0000313" key="5">
    <source>
        <dbReference type="WBParaSite" id="DME_0000928501-mRNA-1"/>
    </source>
</evidence>
<gene>
    <name evidence="2" type="ORF">DME_LOCUS3007</name>
</gene>
<evidence type="ECO:0000259" key="1">
    <source>
        <dbReference type="Pfam" id="PF02214"/>
    </source>
</evidence>
<protein>
    <submittedName>
        <fullName evidence="5">BTB_2 domain-containing protein</fullName>
    </submittedName>
</protein>
<dbReference type="GO" id="GO:0051260">
    <property type="term" value="P:protein homooligomerization"/>
    <property type="evidence" value="ECO:0007669"/>
    <property type="project" value="InterPro"/>
</dbReference>
<dbReference type="Proteomes" id="UP000038040">
    <property type="component" value="Unplaced"/>
</dbReference>
<accession>A0A0N4UN22</accession>
<reference evidence="5" key="1">
    <citation type="submission" date="2017-02" db="UniProtKB">
        <authorList>
            <consortium name="WormBaseParasite"/>
        </authorList>
    </citation>
    <scope>IDENTIFICATION</scope>
</reference>
<dbReference type="Proteomes" id="UP000274756">
    <property type="component" value="Unassembled WGS sequence"/>
</dbReference>
<evidence type="ECO:0000313" key="3">
    <source>
        <dbReference type="Proteomes" id="UP000038040"/>
    </source>
</evidence>
<dbReference type="OrthoDB" id="2414723at2759"/>
<dbReference type="Pfam" id="PF02214">
    <property type="entry name" value="BTB_2"/>
    <property type="match status" value="1"/>
</dbReference>
<dbReference type="AlphaFoldDB" id="A0A0N4UN22"/>
<dbReference type="SUPFAM" id="SSF54695">
    <property type="entry name" value="POZ domain"/>
    <property type="match status" value="1"/>
</dbReference>
<feature type="domain" description="Potassium channel tetramerisation-type BTB" evidence="1">
    <location>
        <begin position="8"/>
        <end position="71"/>
    </location>
</feature>
<dbReference type="InterPro" id="IPR011333">
    <property type="entry name" value="SKP1/BTB/POZ_sf"/>
</dbReference>
<reference evidence="2 4" key="2">
    <citation type="submission" date="2018-11" db="EMBL/GenBank/DDBJ databases">
        <authorList>
            <consortium name="Pathogen Informatics"/>
        </authorList>
    </citation>
    <scope>NUCLEOTIDE SEQUENCE [LARGE SCALE GENOMIC DNA]</scope>
</reference>
<dbReference type="CDD" id="cd18316">
    <property type="entry name" value="BTB_POZ_KCTD-like"/>
    <property type="match status" value="1"/>
</dbReference>
<evidence type="ECO:0000313" key="4">
    <source>
        <dbReference type="Proteomes" id="UP000274756"/>
    </source>
</evidence>
<proteinExistence type="predicted"/>
<dbReference type="EMBL" id="UYYG01000096">
    <property type="protein sequence ID" value="VDN53034.1"/>
    <property type="molecule type" value="Genomic_DNA"/>
</dbReference>